<organism evidence="2 3">
    <name type="scientific">Thiohalophilus thiocyanatoxydans</name>
    <dbReference type="NCBI Taxonomy" id="381308"/>
    <lineage>
        <taxon>Bacteria</taxon>
        <taxon>Pseudomonadati</taxon>
        <taxon>Pseudomonadota</taxon>
        <taxon>Gammaproteobacteria</taxon>
        <taxon>Thiohalomonadales</taxon>
        <taxon>Thiohalophilaceae</taxon>
        <taxon>Thiohalophilus</taxon>
    </lineage>
</organism>
<dbReference type="RefSeq" id="WP_134084841.1">
    <property type="nucleotide sequence ID" value="NZ_SOQX01000007.1"/>
</dbReference>
<dbReference type="Gene3D" id="3.30.450.150">
    <property type="entry name" value="Haem-degrading domain"/>
    <property type="match status" value="1"/>
</dbReference>
<comment type="caution">
    <text evidence="2">The sequence shown here is derived from an EMBL/GenBank/DDBJ whole genome shotgun (WGS) entry which is preliminary data.</text>
</comment>
<keyword evidence="1" id="KW-0732">Signal</keyword>
<proteinExistence type="predicted"/>
<gene>
    <name evidence="2" type="ORF">EDC23_2406</name>
</gene>
<dbReference type="OrthoDB" id="5786851at2"/>
<accession>A0A4R8IGD2</accession>
<evidence type="ECO:0000256" key="1">
    <source>
        <dbReference type="SAM" id="SignalP"/>
    </source>
</evidence>
<dbReference type="PANTHER" id="PTHR34309">
    <property type="entry name" value="SLR1406 PROTEIN"/>
    <property type="match status" value="1"/>
</dbReference>
<dbReference type="InterPro" id="IPR038084">
    <property type="entry name" value="PduO/GlcC-like_sf"/>
</dbReference>
<dbReference type="SUPFAM" id="SSF143744">
    <property type="entry name" value="GlcG-like"/>
    <property type="match status" value="1"/>
</dbReference>
<feature type="chain" id="PRO_5020365964" evidence="1">
    <location>
        <begin position="24"/>
        <end position="166"/>
    </location>
</feature>
<dbReference type="AlphaFoldDB" id="A0A4R8IGD2"/>
<dbReference type="EMBL" id="SOQX01000007">
    <property type="protein sequence ID" value="TDX99621.1"/>
    <property type="molecule type" value="Genomic_DNA"/>
</dbReference>
<evidence type="ECO:0000313" key="2">
    <source>
        <dbReference type="EMBL" id="TDX99621.1"/>
    </source>
</evidence>
<dbReference type="PANTHER" id="PTHR34309:SF10">
    <property type="entry name" value="SLR1406 PROTEIN"/>
    <property type="match status" value="1"/>
</dbReference>
<dbReference type="Pfam" id="PF03928">
    <property type="entry name" value="HbpS-like"/>
    <property type="match status" value="1"/>
</dbReference>
<reference evidence="2 3" key="1">
    <citation type="submission" date="2019-03" db="EMBL/GenBank/DDBJ databases">
        <title>Genomic Encyclopedia of Type Strains, Phase IV (KMG-IV): sequencing the most valuable type-strain genomes for metagenomic binning, comparative biology and taxonomic classification.</title>
        <authorList>
            <person name="Goeker M."/>
        </authorList>
    </citation>
    <scope>NUCLEOTIDE SEQUENCE [LARGE SCALE GENOMIC DNA]</scope>
    <source>
        <strain evidence="2 3">DSM 16326</strain>
    </source>
</reference>
<dbReference type="InterPro" id="IPR005624">
    <property type="entry name" value="PduO/GlcC-like"/>
</dbReference>
<keyword evidence="3" id="KW-1185">Reference proteome</keyword>
<name>A0A4R8IGD2_9GAMM</name>
<feature type="signal peptide" evidence="1">
    <location>
        <begin position="1"/>
        <end position="23"/>
    </location>
</feature>
<sequence length="166" mass="17374">MRTGRHGVCLAGVLLLAALPLQANEVVSVKRITMDLAAEIADAAVKACRDKGYQVSAVVVDRNGNTQMAMRDTLASRFTLQIAEEKANLVIMSGMPSGEFRGSRQDIRPELNHIDGIVVMDGGLPIQAAGTNIAAIGVSGAPGGDIDADCAAEGIASVQERLDFIE</sequence>
<evidence type="ECO:0000313" key="3">
    <source>
        <dbReference type="Proteomes" id="UP000294914"/>
    </source>
</evidence>
<dbReference type="Proteomes" id="UP000294914">
    <property type="component" value="Unassembled WGS sequence"/>
</dbReference>
<protein>
    <submittedName>
        <fullName evidence="2">Uncharacterized protein GlcG (DUF336 family)</fullName>
    </submittedName>
</protein>
<dbReference type="InterPro" id="IPR052517">
    <property type="entry name" value="GlcG_carb_metab_protein"/>
</dbReference>